<gene>
    <name evidence="2" type="ORF">CLV82_1227</name>
</gene>
<dbReference type="AlphaFoldDB" id="A0A4R6TWQ2"/>
<evidence type="ECO:0000313" key="2">
    <source>
        <dbReference type="EMBL" id="TDQ33388.1"/>
    </source>
</evidence>
<dbReference type="Pfam" id="PF24718">
    <property type="entry name" value="HTH_73"/>
    <property type="match status" value="1"/>
</dbReference>
<dbReference type="RefSeq" id="WP_166636671.1">
    <property type="nucleotide sequence ID" value="NZ_SNYI01000001.1"/>
</dbReference>
<dbReference type="InterPro" id="IPR056975">
    <property type="entry name" value="HTH_73"/>
</dbReference>
<protein>
    <recommendedName>
        <fullName evidence="1">HTH-like domain-containing protein</fullName>
    </recommendedName>
</protein>
<evidence type="ECO:0000259" key="1">
    <source>
        <dbReference type="Pfam" id="PF24718"/>
    </source>
</evidence>
<evidence type="ECO:0000313" key="3">
    <source>
        <dbReference type="Proteomes" id="UP000295468"/>
    </source>
</evidence>
<organism evidence="2 3">
    <name type="scientific">Zeaxanthinibacter enoshimensis</name>
    <dbReference type="NCBI Taxonomy" id="392009"/>
    <lineage>
        <taxon>Bacteria</taxon>
        <taxon>Pseudomonadati</taxon>
        <taxon>Bacteroidota</taxon>
        <taxon>Flavobacteriia</taxon>
        <taxon>Flavobacteriales</taxon>
        <taxon>Flavobacteriaceae</taxon>
        <taxon>Zeaxanthinibacter</taxon>
    </lineage>
</organism>
<keyword evidence="3" id="KW-1185">Reference proteome</keyword>
<proteinExistence type="predicted"/>
<feature type="domain" description="HTH-like" evidence="1">
    <location>
        <begin position="2"/>
        <end position="73"/>
    </location>
</feature>
<dbReference type="Proteomes" id="UP000295468">
    <property type="component" value="Unassembled WGS sequence"/>
</dbReference>
<reference evidence="2 3" key="1">
    <citation type="submission" date="2019-03" db="EMBL/GenBank/DDBJ databases">
        <title>Genomic Encyclopedia of Archaeal and Bacterial Type Strains, Phase II (KMG-II): from individual species to whole genera.</title>
        <authorList>
            <person name="Goeker M."/>
        </authorList>
    </citation>
    <scope>NUCLEOTIDE SEQUENCE [LARGE SCALE GENOMIC DNA]</scope>
    <source>
        <strain evidence="2 3">DSM 18435</strain>
    </source>
</reference>
<comment type="caution">
    <text evidence="2">The sequence shown here is derived from an EMBL/GenBank/DDBJ whole genome shotgun (WGS) entry which is preliminary data.</text>
</comment>
<name>A0A4R6TWQ2_9FLAO</name>
<dbReference type="EMBL" id="SNYI01000001">
    <property type="protein sequence ID" value="TDQ33388.1"/>
    <property type="molecule type" value="Genomic_DNA"/>
</dbReference>
<accession>A0A4R6TWQ2</accession>
<sequence>MTLNELGTKLSEMYHNAPKGDAVAMIHLFGIKYANEIKQSNYSKKDIIEQSRISKSYLTELTKGVKLAEYVLPKN</sequence>